<dbReference type="InterPro" id="IPR005818">
    <property type="entry name" value="Histone_H1/H5_H15"/>
</dbReference>
<dbReference type="InterPro" id="IPR017956">
    <property type="entry name" value="AT_hook_DNA-bd_motif"/>
</dbReference>
<dbReference type="FunFam" id="1.10.10.10:FF:000637">
    <property type="entry name" value="Histone H1.2"/>
    <property type="match status" value="1"/>
</dbReference>
<dbReference type="PANTHER" id="PTHR11467">
    <property type="entry name" value="HISTONE H1"/>
    <property type="match status" value="1"/>
</dbReference>
<comment type="caution">
    <text evidence="6">The sequence shown here is derived from an EMBL/GenBank/DDBJ whole genome shotgun (WGS) entry which is preliminary data.</text>
</comment>
<dbReference type="GO" id="GO:0045910">
    <property type="term" value="P:negative regulation of DNA recombination"/>
    <property type="evidence" value="ECO:0007669"/>
    <property type="project" value="TreeGrafter"/>
</dbReference>
<dbReference type="PANTHER" id="PTHR11467:SF29">
    <property type="entry name" value="OS03G0711600 PROTEIN"/>
    <property type="match status" value="1"/>
</dbReference>
<feature type="compositionally biased region" description="Polar residues" evidence="4">
    <location>
        <begin position="134"/>
        <end position="148"/>
    </location>
</feature>
<keyword evidence="2" id="KW-0238">DNA-binding</keyword>
<evidence type="ECO:0000313" key="7">
    <source>
        <dbReference type="Proteomes" id="UP001280121"/>
    </source>
</evidence>
<organism evidence="6 7">
    <name type="scientific">Dipteronia dyeriana</name>
    <dbReference type="NCBI Taxonomy" id="168575"/>
    <lineage>
        <taxon>Eukaryota</taxon>
        <taxon>Viridiplantae</taxon>
        <taxon>Streptophyta</taxon>
        <taxon>Embryophyta</taxon>
        <taxon>Tracheophyta</taxon>
        <taxon>Spermatophyta</taxon>
        <taxon>Magnoliopsida</taxon>
        <taxon>eudicotyledons</taxon>
        <taxon>Gunneridae</taxon>
        <taxon>Pentapetalae</taxon>
        <taxon>rosids</taxon>
        <taxon>malvids</taxon>
        <taxon>Sapindales</taxon>
        <taxon>Sapindaceae</taxon>
        <taxon>Hippocastanoideae</taxon>
        <taxon>Acereae</taxon>
        <taxon>Dipteronia</taxon>
    </lineage>
</organism>
<evidence type="ECO:0000256" key="2">
    <source>
        <dbReference type="ARBA" id="ARBA00023125"/>
    </source>
</evidence>
<feature type="compositionally biased region" description="Basic residues" evidence="4">
    <location>
        <begin position="189"/>
        <end position="199"/>
    </location>
</feature>
<keyword evidence="7" id="KW-1185">Reference proteome</keyword>
<name>A0AAD9XRL5_9ROSI</name>
<evidence type="ECO:0000259" key="5">
    <source>
        <dbReference type="PROSITE" id="PS51504"/>
    </source>
</evidence>
<evidence type="ECO:0000256" key="4">
    <source>
        <dbReference type="SAM" id="MobiDB-lite"/>
    </source>
</evidence>
<dbReference type="Proteomes" id="UP001280121">
    <property type="component" value="Unassembled WGS sequence"/>
</dbReference>
<dbReference type="PROSITE" id="PS51504">
    <property type="entry name" value="H15"/>
    <property type="match status" value="1"/>
</dbReference>
<dbReference type="Pfam" id="PF00538">
    <property type="entry name" value="Linker_histone"/>
    <property type="match status" value="1"/>
</dbReference>
<feature type="domain" description="H15" evidence="5">
    <location>
        <begin position="57"/>
        <end position="126"/>
    </location>
</feature>
<dbReference type="InterPro" id="IPR036388">
    <property type="entry name" value="WH-like_DNA-bd_sf"/>
</dbReference>
<feature type="region of interest" description="Disordered" evidence="4">
    <location>
        <begin position="126"/>
        <end position="232"/>
    </location>
</feature>
<evidence type="ECO:0000256" key="3">
    <source>
        <dbReference type="ARBA" id="ARBA00023242"/>
    </source>
</evidence>
<evidence type="ECO:0000313" key="6">
    <source>
        <dbReference type="EMBL" id="KAK2664499.1"/>
    </source>
</evidence>
<dbReference type="Gene3D" id="1.10.10.10">
    <property type="entry name" value="Winged helix-like DNA-binding domain superfamily/Winged helix DNA-binding domain"/>
    <property type="match status" value="1"/>
</dbReference>
<dbReference type="GO" id="GO:0000786">
    <property type="term" value="C:nucleosome"/>
    <property type="evidence" value="ECO:0007669"/>
    <property type="project" value="InterPro"/>
</dbReference>
<dbReference type="SMART" id="SM00384">
    <property type="entry name" value="AT_hook"/>
    <property type="match status" value="6"/>
</dbReference>
<feature type="region of interest" description="Disordered" evidence="4">
    <location>
        <begin position="288"/>
        <end position="327"/>
    </location>
</feature>
<accession>A0AAD9XRL5</accession>
<dbReference type="GO" id="GO:0005730">
    <property type="term" value="C:nucleolus"/>
    <property type="evidence" value="ECO:0007669"/>
    <property type="project" value="TreeGrafter"/>
</dbReference>
<dbReference type="GO" id="GO:0006334">
    <property type="term" value="P:nucleosome assembly"/>
    <property type="evidence" value="ECO:0007669"/>
    <property type="project" value="InterPro"/>
</dbReference>
<dbReference type="CDD" id="cd00073">
    <property type="entry name" value="H15"/>
    <property type="match status" value="1"/>
</dbReference>
<feature type="region of interest" description="Disordered" evidence="4">
    <location>
        <begin position="1"/>
        <end position="26"/>
    </location>
</feature>
<dbReference type="SUPFAM" id="SSF46785">
    <property type="entry name" value="Winged helix' DNA-binding domain"/>
    <property type="match status" value="1"/>
</dbReference>
<protein>
    <recommendedName>
        <fullName evidence="5">H15 domain-containing protein</fullName>
    </recommendedName>
</protein>
<dbReference type="PRINTS" id="PR00929">
    <property type="entry name" value="ATHOOK"/>
</dbReference>
<sequence length="393" mass="41805">MDPFPVPVALENQPPQSHPPPQQQPPVVFFPHHPSAAAAAAAAIPPAAPAAPPVLNHPPPYAEMIYAAISALKEKDGSSKIAIGKHIEQTYSNLPANHSTLLTQHLQRLRNTGHLLMVKKSYKLPRSDDAPVPETNNSNQDNAVNLSFSAHGPKTSRGRGRPPKNLNAVKAQPVSVPVGLFDQPPHLTPAKRGRGRPKKIGGPPMGLGGVPKVPIGSGRRPGRPKKLKPVRSTNGVALVHAQAQPISYAIGEANAAVPVQVPVQNVGRPRGRGRPKKLAAAAMVKPVGRPMGRPVGRPKKSKSRTGRPVGRPRKIETEAAEAQAGTTNGDLRRKLEYFQTKVKQVVDVLKPQLTGESQISAVAAIQELEGLATMDITAPLREDAPQPPPQVQN</sequence>
<comment type="subcellular location">
    <subcellularLocation>
        <location evidence="1">Nucleus</location>
    </subcellularLocation>
</comment>
<evidence type="ECO:0000256" key="1">
    <source>
        <dbReference type="ARBA" id="ARBA00004123"/>
    </source>
</evidence>
<dbReference type="GO" id="GO:0030261">
    <property type="term" value="P:chromosome condensation"/>
    <property type="evidence" value="ECO:0007669"/>
    <property type="project" value="TreeGrafter"/>
</dbReference>
<keyword evidence="3" id="KW-0539">Nucleus</keyword>
<gene>
    <name evidence="6" type="ORF">Ddye_003073</name>
</gene>
<dbReference type="AlphaFoldDB" id="A0AAD9XRL5"/>
<dbReference type="InterPro" id="IPR036390">
    <property type="entry name" value="WH_DNA-bd_sf"/>
</dbReference>
<reference evidence="6" key="1">
    <citation type="journal article" date="2023" name="Plant J.">
        <title>Genome sequences and population genomics provide insights into the demographic history, inbreeding, and mutation load of two 'living fossil' tree species of Dipteronia.</title>
        <authorList>
            <person name="Feng Y."/>
            <person name="Comes H.P."/>
            <person name="Chen J."/>
            <person name="Zhu S."/>
            <person name="Lu R."/>
            <person name="Zhang X."/>
            <person name="Li P."/>
            <person name="Qiu J."/>
            <person name="Olsen K.M."/>
            <person name="Qiu Y."/>
        </authorList>
    </citation>
    <scope>NUCLEOTIDE SEQUENCE</scope>
    <source>
        <strain evidence="6">KIB01</strain>
    </source>
</reference>
<dbReference type="GO" id="GO:0031492">
    <property type="term" value="F:nucleosomal DNA binding"/>
    <property type="evidence" value="ECO:0007669"/>
    <property type="project" value="TreeGrafter"/>
</dbReference>
<dbReference type="EMBL" id="JANJYI010000001">
    <property type="protein sequence ID" value="KAK2664499.1"/>
    <property type="molecule type" value="Genomic_DNA"/>
</dbReference>
<proteinExistence type="predicted"/>
<feature type="compositionally biased region" description="Basic residues" evidence="4">
    <location>
        <begin position="220"/>
        <end position="229"/>
    </location>
</feature>
<dbReference type="GO" id="GO:0003690">
    <property type="term" value="F:double-stranded DNA binding"/>
    <property type="evidence" value="ECO:0007669"/>
    <property type="project" value="TreeGrafter"/>
</dbReference>
<feature type="compositionally biased region" description="Basic residues" evidence="4">
    <location>
        <begin position="296"/>
        <end position="305"/>
    </location>
</feature>
<dbReference type="SMART" id="SM00526">
    <property type="entry name" value="H15"/>
    <property type="match status" value="1"/>
</dbReference>